<dbReference type="PANTHER" id="PTHR13847">
    <property type="entry name" value="SARCOSINE DEHYDROGENASE-RELATED"/>
    <property type="match status" value="1"/>
</dbReference>
<dbReference type="SUPFAM" id="SSF51905">
    <property type="entry name" value="FAD/NAD(P)-binding domain"/>
    <property type="match status" value="1"/>
</dbReference>
<dbReference type="InterPro" id="IPR032503">
    <property type="entry name" value="FAO_M"/>
</dbReference>
<dbReference type="Gene3D" id="3.30.9.10">
    <property type="entry name" value="D-Amino Acid Oxidase, subunit A, domain 2"/>
    <property type="match status" value="1"/>
</dbReference>
<accession>A0A0N7ZBH0</accession>
<dbReference type="InterPro" id="IPR013977">
    <property type="entry name" value="GcvT_C"/>
</dbReference>
<dbReference type="SUPFAM" id="SSF101790">
    <property type="entry name" value="Aminomethyltransferase beta-barrel domain"/>
    <property type="match status" value="1"/>
</dbReference>
<dbReference type="GO" id="GO:0005759">
    <property type="term" value="C:mitochondrial matrix"/>
    <property type="evidence" value="ECO:0007669"/>
    <property type="project" value="TreeGrafter"/>
</dbReference>
<dbReference type="Pfam" id="PF16350">
    <property type="entry name" value="FAO_M"/>
    <property type="match status" value="1"/>
</dbReference>
<dbReference type="Pfam" id="PF01571">
    <property type="entry name" value="GCV_T"/>
    <property type="match status" value="1"/>
</dbReference>
<dbReference type="InterPro" id="IPR006076">
    <property type="entry name" value="FAD-dep_OxRdtase"/>
</dbReference>
<dbReference type="Gene3D" id="3.30.70.1400">
    <property type="entry name" value="Aminomethyltransferase beta-barrel domains"/>
    <property type="match status" value="1"/>
</dbReference>
<dbReference type="Pfam" id="PF01266">
    <property type="entry name" value="DAO"/>
    <property type="match status" value="1"/>
</dbReference>
<feature type="domain" description="FAD dependent oxidoreductase central" evidence="5">
    <location>
        <begin position="432"/>
        <end position="482"/>
    </location>
</feature>
<comment type="similarity">
    <text evidence="1">Belongs to the GcvT family.</text>
</comment>
<dbReference type="SUPFAM" id="SSF54373">
    <property type="entry name" value="FAD-linked reductases, C-terminal domain"/>
    <property type="match status" value="1"/>
</dbReference>
<evidence type="ECO:0000259" key="4">
    <source>
        <dbReference type="Pfam" id="PF08669"/>
    </source>
</evidence>
<evidence type="ECO:0008006" key="7">
    <source>
        <dbReference type="Google" id="ProtNLM"/>
    </source>
</evidence>
<dbReference type="InterPro" id="IPR027266">
    <property type="entry name" value="TrmE/GcvT-like"/>
</dbReference>
<proteinExistence type="inferred from homology"/>
<organism evidence="6">
    <name type="scientific">Scylla olivacea</name>
    <name type="common">Orange mud crab</name>
    <name type="synonym">Cancer olivacea</name>
    <dbReference type="NCBI Taxonomy" id="85551"/>
    <lineage>
        <taxon>Eukaryota</taxon>
        <taxon>Metazoa</taxon>
        <taxon>Ecdysozoa</taxon>
        <taxon>Arthropoda</taxon>
        <taxon>Crustacea</taxon>
        <taxon>Multicrustacea</taxon>
        <taxon>Malacostraca</taxon>
        <taxon>Eumalacostraca</taxon>
        <taxon>Eucarida</taxon>
        <taxon>Decapoda</taxon>
        <taxon>Pleocyemata</taxon>
        <taxon>Brachyura</taxon>
        <taxon>Eubrachyura</taxon>
        <taxon>Portunoidea</taxon>
        <taxon>Portunidae</taxon>
        <taxon>Portuninae</taxon>
        <taxon>Scylla</taxon>
    </lineage>
</organism>
<reference evidence="6" key="1">
    <citation type="submission" date="2015-09" db="EMBL/GenBank/DDBJ databases">
        <title>Scylla olivacea transcriptome.</title>
        <authorList>
            <person name="Ikhwanuddin M."/>
        </authorList>
    </citation>
    <scope>NUCLEOTIDE SEQUENCE</scope>
</reference>
<dbReference type="Gene3D" id="2.40.30.110">
    <property type="entry name" value="Aminomethyltransferase beta-barrel domains"/>
    <property type="match status" value="1"/>
</dbReference>
<dbReference type="AlphaFoldDB" id="A0A0N7ZBH0"/>
<dbReference type="Pfam" id="PF08669">
    <property type="entry name" value="GCV_T_C"/>
    <property type="match status" value="1"/>
</dbReference>
<dbReference type="EMBL" id="GDRN01083748">
    <property type="protein sequence ID" value="JAI61624.1"/>
    <property type="molecule type" value="Transcribed_RNA"/>
</dbReference>
<dbReference type="PANTHER" id="PTHR13847:SF193">
    <property type="entry name" value="PYRUVATE DEHYDROGENASE PHOSPHATASE REGULATORY SUBUNIT, MITOCHONDRIAL"/>
    <property type="match status" value="1"/>
</dbReference>
<dbReference type="Gene3D" id="3.30.1360.120">
    <property type="entry name" value="Probable tRNA modification gtpase trme, domain 1"/>
    <property type="match status" value="1"/>
</dbReference>
<name>A0A0N7ZBH0_SCYOL</name>
<protein>
    <recommendedName>
        <fullName evidence="7">Pyruvate dehydrogenase phosphatase regulatory subunit, mitochondrial</fullName>
    </recommendedName>
</protein>
<evidence type="ECO:0000259" key="3">
    <source>
        <dbReference type="Pfam" id="PF01571"/>
    </source>
</evidence>
<feature type="domain" description="FAD dependent oxidoreductase" evidence="2">
    <location>
        <begin position="62"/>
        <end position="423"/>
    </location>
</feature>
<evidence type="ECO:0000256" key="1">
    <source>
        <dbReference type="ARBA" id="ARBA00008609"/>
    </source>
</evidence>
<feature type="domain" description="Aminomethyltransferase C-terminal" evidence="4">
    <location>
        <begin position="801"/>
        <end position="890"/>
    </location>
</feature>
<evidence type="ECO:0000259" key="5">
    <source>
        <dbReference type="Pfam" id="PF16350"/>
    </source>
</evidence>
<dbReference type="InterPro" id="IPR029043">
    <property type="entry name" value="GcvT/YgfZ_C"/>
</dbReference>
<dbReference type="InterPro" id="IPR036188">
    <property type="entry name" value="FAD/NAD-bd_sf"/>
</dbReference>
<evidence type="ECO:0000313" key="6">
    <source>
        <dbReference type="EMBL" id="JAI61624.1"/>
    </source>
</evidence>
<evidence type="ECO:0000259" key="2">
    <source>
        <dbReference type="Pfam" id="PF01266"/>
    </source>
</evidence>
<dbReference type="InterPro" id="IPR006222">
    <property type="entry name" value="GCVT_N"/>
</dbReference>
<feature type="domain" description="GCVT N-terminal" evidence="3">
    <location>
        <begin position="488"/>
        <end position="782"/>
    </location>
</feature>
<dbReference type="Gene3D" id="3.50.50.60">
    <property type="entry name" value="FAD/NAD(P)-binding domain"/>
    <property type="match status" value="1"/>
</dbReference>
<sequence>MHRCGLGGVRSARSRVCQLSDTCREFHSCCLSRVTSSRVLQSNSHVVFSKRCASFLPAQAQVVVCGAGVVGNSIAYHLTREGWTDVVVLDQTKAGSGTSHNGSGVLGLFKPSSEREIVTYSVNLIKALQEDGHNLGLKQCGSLNLARTRDRAIAMKRRIAYTKPSGLECEWLDRHEIKRRHPHLYTGDLEGGVWVPGDAVAEPYTVCATLASLAQSQGAVYVEDCSVERIVTDEVPHSQVVPKVTHVVTSLGTIHCEYFVNSSGMWARSLGKRSSPKVRVPVFPAEHFYLHTKPMREAADDHPVVRDYDSHMFCVTRNSQFMVGGFEPRAKPAFTDGIPREWKNCLSGDEEHFKPIRVAAEHRLPVLKGTQYEPLVNSPDTFTPDGKWILGEAPEIDNYFVAVGMNGNSLQGCGGVGQAIAEWIMYGSLAKEMLAFDIRRFIDLHNNRRYLKERTREVVGRHYEILYPSQCEYRLARKLRCSPIYIEQETRGAVFGTRMGFERPLYFDITHNRSDPPAQMPEGSFHKPVFLDCIKEEYQACREGVGVIDLSSFTKIEVTSVGLDKYKQFDAEETKSAANQVVEFMQKLCSNDVNMPLGGVVHSGMQNERGGYENDCLLIRRSDNSYLMLAPTTQQTRIMDYMRRQITPEACVSVADVTSKYSVLSVVGPKSREMLSFICNTDLIFYENMAKEINIAYASGVLVLSFTHTGEPGYTLIIPAEYTLHIYRQLMKLGHDYGIRNVGMMTMRSLRVEKFIPFWAEELDSTTTPYEVGRGYKVKLNKEYFIGKFALMRQSTQGLKRRLVHFVLEDSFDADVDIWPWGGEPIYRNNHYVGNTTSSAFGFTLNKMVCLGFVRHHERENVTPEYILQNSHFEIDIAGKRVAARASLQPPKMPKVKMDGISSYRPKARGILTHK</sequence>
<dbReference type="SUPFAM" id="SSF103025">
    <property type="entry name" value="Folate-binding domain"/>
    <property type="match status" value="1"/>
</dbReference>